<dbReference type="RefSeq" id="WP_231056426.1">
    <property type="nucleotide sequence ID" value="NZ_JAJNOC010000001.1"/>
</dbReference>
<dbReference type="Proteomes" id="UP001179361">
    <property type="component" value="Unassembled WGS sequence"/>
</dbReference>
<keyword evidence="3" id="KW-1185">Reference proteome</keyword>
<reference evidence="2" key="1">
    <citation type="submission" date="2021-11" db="EMBL/GenBank/DDBJ databases">
        <title>The complete genome of Massilia sp sp. G4R7.</title>
        <authorList>
            <person name="Liu L."/>
            <person name="Yue J."/>
            <person name="Yuan J."/>
            <person name="Yang F."/>
            <person name="Li L."/>
        </authorList>
    </citation>
    <scope>NUCLEOTIDE SEQUENCE</scope>
    <source>
        <strain evidence="2">G4R7</strain>
    </source>
</reference>
<keyword evidence="1" id="KW-1133">Transmembrane helix</keyword>
<feature type="transmembrane region" description="Helical" evidence="1">
    <location>
        <begin position="68"/>
        <end position="86"/>
    </location>
</feature>
<feature type="transmembrane region" description="Helical" evidence="1">
    <location>
        <begin position="44"/>
        <end position="62"/>
    </location>
</feature>
<feature type="transmembrane region" description="Helical" evidence="1">
    <location>
        <begin position="140"/>
        <end position="163"/>
    </location>
</feature>
<comment type="caution">
    <text evidence="2">The sequence shown here is derived from an EMBL/GenBank/DDBJ whole genome shotgun (WGS) entry which is preliminary data.</text>
</comment>
<evidence type="ECO:0000256" key="1">
    <source>
        <dbReference type="SAM" id="Phobius"/>
    </source>
</evidence>
<sequence length="175" mass="18852">MNVSGKTAWQKMDSLVRWSGVSDRVKRDMSNELETGRRHRPMRWVPLIPMACGAGLILAAATTPMSPVMYAAVGPLIATMAAISLNGPLGKPSIEDDEREAALRKDAFLFCFAILAFANMVGGPVLMLMAALHAWTTERIAGVAFALVVGNMAWLGALPTLYASWKSPRSSSSED</sequence>
<gene>
    <name evidence="2" type="ORF">LQ564_02075</name>
</gene>
<organism evidence="2 3">
    <name type="scientific">Massilia phyllostachyos</name>
    <dbReference type="NCBI Taxonomy" id="2898585"/>
    <lineage>
        <taxon>Bacteria</taxon>
        <taxon>Pseudomonadati</taxon>
        <taxon>Pseudomonadota</taxon>
        <taxon>Betaproteobacteria</taxon>
        <taxon>Burkholderiales</taxon>
        <taxon>Oxalobacteraceae</taxon>
        <taxon>Telluria group</taxon>
        <taxon>Massilia</taxon>
    </lineage>
</organism>
<keyword evidence="1" id="KW-0472">Membrane</keyword>
<feature type="transmembrane region" description="Helical" evidence="1">
    <location>
        <begin position="107"/>
        <end position="134"/>
    </location>
</feature>
<evidence type="ECO:0000313" key="2">
    <source>
        <dbReference type="EMBL" id="MCD2515097.1"/>
    </source>
</evidence>
<proteinExistence type="predicted"/>
<accession>A0ABS8Q017</accession>
<name>A0ABS8Q017_9BURK</name>
<keyword evidence="1" id="KW-0812">Transmembrane</keyword>
<dbReference type="EMBL" id="JAJNOC010000001">
    <property type="protein sequence ID" value="MCD2515097.1"/>
    <property type="molecule type" value="Genomic_DNA"/>
</dbReference>
<protein>
    <submittedName>
        <fullName evidence="2">Uncharacterized protein</fullName>
    </submittedName>
</protein>
<evidence type="ECO:0000313" key="3">
    <source>
        <dbReference type="Proteomes" id="UP001179361"/>
    </source>
</evidence>